<reference evidence="6 7" key="1">
    <citation type="journal article" date="2019" name="Int. J. Syst. Evol. Microbiol.">
        <title>The Global Catalogue of Microorganisms (GCM) 10K type strain sequencing project: providing services to taxonomists for standard genome sequencing and annotation.</title>
        <authorList>
            <consortium name="The Broad Institute Genomics Platform"/>
            <consortium name="The Broad Institute Genome Sequencing Center for Infectious Disease"/>
            <person name="Wu L."/>
            <person name="Ma J."/>
        </authorList>
    </citation>
    <scope>NUCLEOTIDE SEQUENCE [LARGE SCALE GENOMIC DNA]</scope>
    <source>
        <strain evidence="6 7">JCM 14718</strain>
    </source>
</reference>
<dbReference type="InterPro" id="IPR036922">
    <property type="entry name" value="Rieske_2Fe-2S_sf"/>
</dbReference>
<comment type="caution">
    <text evidence="6">The sequence shown here is derived from an EMBL/GenBank/DDBJ whole genome shotgun (WGS) entry which is preliminary data.</text>
</comment>
<dbReference type="InterPro" id="IPR017941">
    <property type="entry name" value="Rieske_2Fe-2S"/>
</dbReference>
<dbReference type="SUPFAM" id="SSF50022">
    <property type="entry name" value="ISP domain"/>
    <property type="match status" value="1"/>
</dbReference>
<dbReference type="Gene3D" id="2.102.10.10">
    <property type="entry name" value="Rieske [2Fe-2S] iron-sulphur domain"/>
    <property type="match status" value="1"/>
</dbReference>
<dbReference type="EMBL" id="BAAANY010000038">
    <property type="protein sequence ID" value="GAA1712636.1"/>
    <property type="molecule type" value="Genomic_DNA"/>
</dbReference>
<evidence type="ECO:0000256" key="4">
    <source>
        <dbReference type="ARBA" id="ARBA00023014"/>
    </source>
</evidence>
<dbReference type="RefSeq" id="WP_344314600.1">
    <property type="nucleotide sequence ID" value="NZ_BAAANY010000038.1"/>
</dbReference>
<dbReference type="Pfam" id="PF00355">
    <property type="entry name" value="Rieske"/>
    <property type="match status" value="1"/>
</dbReference>
<protein>
    <submittedName>
        <fullName evidence="6">Non-heme iron oxygenase ferredoxin subunit</fullName>
    </submittedName>
</protein>
<dbReference type="Proteomes" id="UP001500618">
    <property type="component" value="Unassembled WGS sequence"/>
</dbReference>
<dbReference type="PANTHER" id="PTHR21496:SF23">
    <property type="entry name" value="3-PHENYLPROPIONATE_CINNAMIC ACID DIOXYGENASE FERREDOXIN SUBUNIT"/>
    <property type="match status" value="1"/>
</dbReference>
<evidence type="ECO:0000313" key="7">
    <source>
        <dbReference type="Proteomes" id="UP001500618"/>
    </source>
</evidence>
<dbReference type="PROSITE" id="PS51296">
    <property type="entry name" value="RIESKE"/>
    <property type="match status" value="1"/>
</dbReference>
<feature type="domain" description="Rieske" evidence="5">
    <location>
        <begin position="6"/>
        <end position="102"/>
    </location>
</feature>
<keyword evidence="7" id="KW-1185">Reference proteome</keyword>
<dbReference type="CDD" id="cd03528">
    <property type="entry name" value="Rieske_RO_ferredoxin"/>
    <property type="match status" value="1"/>
</dbReference>
<accession>A0ABN2IW62</accession>
<dbReference type="NCBIfam" id="NF007422">
    <property type="entry name" value="PRK09965.1"/>
    <property type="match status" value="1"/>
</dbReference>
<keyword evidence="4" id="KW-0411">Iron-sulfur</keyword>
<evidence type="ECO:0000256" key="3">
    <source>
        <dbReference type="ARBA" id="ARBA00023004"/>
    </source>
</evidence>
<sequence length="113" mass="12018">MANDFVRACAVGEVPAGEAIGVQVNGEPVAVVHTEDDQFFAIRDVCSHAEVPLSEGDVEGCTIECWLHGSQFDLRTGKPTGLPATEAVPTYETRISDGDVYVAVQTATQEPVK</sequence>
<keyword evidence="1" id="KW-0001">2Fe-2S</keyword>
<keyword evidence="3" id="KW-0408">Iron</keyword>
<dbReference type="PANTHER" id="PTHR21496">
    <property type="entry name" value="FERREDOXIN-RELATED"/>
    <property type="match status" value="1"/>
</dbReference>
<evidence type="ECO:0000256" key="2">
    <source>
        <dbReference type="ARBA" id="ARBA00022723"/>
    </source>
</evidence>
<gene>
    <name evidence="6" type="ORF">GCM10009765_72130</name>
</gene>
<evidence type="ECO:0000256" key="1">
    <source>
        <dbReference type="ARBA" id="ARBA00022714"/>
    </source>
</evidence>
<proteinExistence type="predicted"/>
<organism evidence="6 7">
    <name type="scientific">Fodinicola feengrottensis</name>
    <dbReference type="NCBI Taxonomy" id="435914"/>
    <lineage>
        <taxon>Bacteria</taxon>
        <taxon>Bacillati</taxon>
        <taxon>Actinomycetota</taxon>
        <taxon>Actinomycetes</taxon>
        <taxon>Mycobacteriales</taxon>
        <taxon>Fodinicola</taxon>
    </lineage>
</organism>
<name>A0ABN2IW62_9ACTN</name>
<evidence type="ECO:0000259" key="5">
    <source>
        <dbReference type="PROSITE" id="PS51296"/>
    </source>
</evidence>
<evidence type="ECO:0000313" key="6">
    <source>
        <dbReference type="EMBL" id="GAA1712636.1"/>
    </source>
</evidence>
<keyword evidence="2" id="KW-0479">Metal-binding</keyword>